<dbReference type="PATRIC" id="fig|345309.4.peg.902"/>
<gene>
    <name evidence="1" type="ORF">VI08_08435</name>
</gene>
<reference evidence="1 2" key="1">
    <citation type="submission" date="2015-03" db="EMBL/GenBank/DDBJ databases">
        <title>Draft genome sequence of Luteibacter yeojuensis strain SU11.</title>
        <authorList>
            <person name="Sulaiman J."/>
            <person name="Priya K."/>
            <person name="Chan K.-G."/>
        </authorList>
    </citation>
    <scope>NUCLEOTIDE SEQUENCE [LARGE SCALE GENOMIC DNA]</scope>
    <source>
        <strain evidence="1 2">SU11</strain>
    </source>
</reference>
<dbReference type="RefSeq" id="WP_045829193.1">
    <property type="nucleotide sequence ID" value="NZ_JZRB01000016.1"/>
</dbReference>
<evidence type="ECO:0000313" key="1">
    <source>
        <dbReference type="EMBL" id="KJV35378.1"/>
    </source>
</evidence>
<name>A0A0F3KVX7_9GAMM</name>
<evidence type="ECO:0000313" key="2">
    <source>
        <dbReference type="Proteomes" id="UP000033651"/>
    </source>
</evidence>
<dbReference type="AlphaFoldDB" id="A0A0F3KVX7"/>
<comment type="caution">
    <text evidence="1">The sequence shown here is derived from an EMBL/GenBank/DDBJ whole genome shotgun (WGS) entry which is preliminary data.</text>
</comment>
<proteinExistence type="predicted"/>
<dbReference type="Proteomes" id="UP000033651">
    <property type="component" value="Unassembled WGS sequence"/>
</dbReference>
<organism evidence="1 2">
    <name type="scientific">Luteibacter yeojuensis</name>
    <dbReference type="NCBI Taxonomy" id="345309"/>
    <lineage>
        <taxon>Bacteria</taxon>
        <taxon>Pseudomonadati</taxon>
        <taxon>Pseudomonadota</taxon>
        <taxon>Gammaproteobacteria</taxon>
        <taxon>Lysobacterales</taxon>
        <taxon>Rhodanobacteraceae</taxon>
        <taxon>Luteibacter</taxon>
    </lineage>
</organism>
<protein>
    <recommendedName>
        <fullName evidence="3">DUF748 domain-containing protein</fullName>
    </recommendedName>
</protein>
<sequence>MHVRYRRSLWVILAIALVLLAARIAMPWVVLNQLNSRLAHMGSYAGHIDDIDIHLWRGAYSLDGLRITKVDGKLPVPLFDAQRTDISLSWPALTRGHLRGKVEFDEPTLNFVDGKGEGDTQTGKGVDWREQLRAIVPTRIDELHVVNGTVTFHNFVSSPKVDLKMTDVNGTVTNLTNVQRQGGSRVAHLDATAHILGDAPLQTKAEFDPLEKAGDFSYELTVRNIKLVRANDLVRAYSGLDFAGGEGEFVMELQARDRKLNGYAKPLFRNLQIFSWKQDVQQEKKNPLKLAYEAVAEGVTKVFKNQSKDQFATRVPISGTIDDRSMSTSQAIVGILRNAFVEAYKPNLEHLTARPDDEKN</sequence>
<evidence type="ECO:0008006" key="3">
    <source>
        <dbReference type="Google" id="ProtNLM"/>
    </source>
</evidence>
<dbReference type="EMBL" id="JZRB01000016">
    <property type="protein sequence ID" value="KJV35378.1"/>
    <property type="molecule type" value="Genomic_DNA"/>
</dbReference>
<keyword evidence="2" id="KW-1185">Reference proteome</keyword>
<accession>A0A0F3KVX7</accession>